<reference evidence="2 3" key="1">
    <citation type="submission" date="2023-07" db="EMBL/GenBank/DDBJ databases">
        <title>Comparative genomics of wheat-associated soil bacteria to identify genetic determinants of phenazine resistance.</title>
        <authorList>
            <person name="Mouncey N."/>
        </authorList>
    </citation>
    <scope>NUCLEOTIDE SEQUENCE [LARGE SCALE GENOMIC DNA]</scope>
    <source>
        <strain evidence="2 3">W4I19-2</strain>
    </source>
</reference>
<dbReference type="Gene3D" id="3.30.70.120">
    <property type="match status" value="1"/>
</dbReference>
<dbReference type="Proteomes" id="UP001243364">
    <property type="component" value="Unassembled WGS sequence"/>
</dbReference>
<dbReference type="RefSeq" id="WP_307044326.1">
    <property type="nucleotide sequence ID" value="NZ_JAUSYA010000001.1"/>
</dbReference>
<name>A0ABU0Q2F3_STRAH</name>
<dbReference type="EMBL" id="JAUSYA010000001">
    <property type="protein sequence ID" value="MDQ0684850.1"/>
    <property type="molecule type" value="Genomic_DNA"/>
</dbReference>
<dbReference type="InterPro" id="IPR004323">
    <property type="entry name" value="Ion_tolerance_CutA"/>
</dbReference>
<comment type="caution">
    <text evidence="2">The sequence shown here is derived from an EMBL/GenBank/DDBJ whole genome shotgun (WGS) entry which is preliminary data.</text>
</comment>
<keyword evidence="3" id="KW-1185">Reference proteome</keyword>
<gene>
    <name evidence="2" type="ORF">QFZ56_003813</name>
</gene>
<evidence type="ECO:0000256" key="1">
    <source>
        <dbReference type="ARBA" id="ARBA00010169"/>
    </source>
</evidence>
<dbReference type="InterPro" id="IPR015867">
    <property type="entry name" value="N-reg_PII/ATP_PRibTrfase_C"/>
</dbReference>
<organism evidence="2 3">
    <name type="scientific">Streptomyces achromogenes</name>
    <dbReference type="NCBI Taxonomy" id="67255"/>
    <lineage>
        <taxon>Bacteria</taxon>
        <taxon>Bacillati</taxon>
        <taxon>Actinomycetota</taxon>
        <taxon>Actinomycetes</taxon>
        <taxon>Kitasatosporales</taxon>
        <taxon>Streptomycetaceae</taxon>
        <taxon>Streptomyces</taxon>
    </lineage>
</organism>
<sequence>MADFVQVSTATETRDQAVTLARSVVEQRLAAGAQIIGPVISAFWHDGEFGTGEEWQLLLKTRQARYAELEAHLLEHHPWKNPEIAAVPIVAGSDACLKWLTANTTPEAPQA</sequence>
<evidence type="ECO:0000313" key="2">
    <source>
        <dbReference type="EMBL" id="MDQ0684850.1"/>
    </source>
</evidence>
<dbReference type="InterPro" id="IPR011322">
    <property type="entry name" value="N-reg_PII-like_a/b"/>
</dbReference>
<dbReference type="PANTHER" id="PTHR23419:SF8">
    <property type="entry name" value="FI09726P"/>
    <property type="match status" value="1"/>
</dbReference>
<accession>A0ABU0Q2F3</accession>
<dbReference type="Pfam" id="PF03091">
    <property type="entry name" value="CutA1"/>
    <property type="match status" value="1"/>
</dbReference>
<evidence type="ECO:0000313" key="3">
    <source>
        <dbReference type="Proteomes" id="UP001243364"/>
    </source>
</evidence>
<protein>
    <submittedName>
        <fullName evidence="2">Periplasmic divalent cation tolerance protein</fullName>
    </submittedName>
</protein>
<proteinExistence type="inferred from homology"/>
<dbReference type="PANTHER" id="PTHR23419">
    <property type="entry name" value="DIVALENT CATION TOLERANCE CUTA-RELATED"/>
    <property type="match status" value="1"/>
</dbReference>
<comment type="similarity">
    <text evidence="1">Belongs to the CutA family.</text>
</comment>
<dbReference type="SUPFAM" id="SSF54913">
    <property type="entry name" value="GlnB-like"/>
    <property type="match status" value="1"/>
</dbReference>